<keyword evidence="3" id="KW-1185">Reference proteome</keyword>
<evidence type="ECO:0000313" key="3">
    <source>
        <dbReference type="Proteomes" id="UP001151760"/>
    </source>
</evidence>
<gene>
    <name evidence="2" type="ORF">Tco_1029380</name>
</gene>
<reference evidence="2" key="1">
    <citation type="journal article" date="2022" name="Int. J. Mol. Sci.">
        <title>Draft Genome of Tanacetum Coccineum: Genomic Comparison of Closely Related Tanacetum-Family Plants.</title>
        <authorList>
            <person name="Yamashiro T."/>
            <person name="Shiraishi A."/>
            <person name="Nakayama K."/>
            <person name="Satake H."/>
        </authorList>
    </citation>
    <scope>NUCLEOTIDE SEQUENCE</scope>
</reference>
<organism evidence="2 3">
    <name type="scientific">Tanacetum coccineum</name>
    <dbReference type="NCBI Taxonomy" id="301880"/>
    <lineage>
        <taxon>Eukaryota</taxon>
        <taxon>Viridiplantae</taxon>
        <taxon>Streptophyta</taxon>
        <taxon>Embryophyta</taxon>
        <taxon>Tracheophyta</taxon>
        <taxon>Spermatophyta</taxon>
        <taxon>Magnoliopsida</taxon>
        <taxon>eudicotyledons</taxon>
        <taxon>Gunneridae</taxon>
        <taxon>Pentapetalae</taxon>
        <taxon>asterids</taxon>
        <taxon>campanulids</taxon>
        <taxon>Asterales</taxon>
        <taxon>Asteraceae</taxon>
        <taxon>Asteroideae</taxon>
        <taxon>Anthemideae</taxon>
        <taxon>Anthemidinae</taxon>
        <taxon>Tanacetum</taxon>
    </lineage>
</organism>
<dbReference type="Proteomes" id="UP001151760">
    <property type="component" value="Unassembled WGS sequence"/>
</dbReference>
<feature type="region of interest" description="Disordered" evidence="1">
    <location>
        <begin position="237"/>
        <end position="281"/>
    </location>
</feature>
<accession>A0ABQ5G3U3</accession>
<reference evidence="2" key="2">
    <citation type="submission" date="2022-01" db="EMBL/GenBank/DDBJ databases">
        <authorList>
            <person name="Yamashiro T."/>
            <person name="Shiraishi A."/>
            <person name="Satake H."/>
            <person name="Nakayama K."/>
        </authorList>
    </citation>
    <scope>NUCLEOTIDE SEQUENCE</scope>
</reference>
<evidence type="ECO:0000256" key="1">
    <source>
        <dbReference type="SAM" id="MobiDB-lite"/>
    </source>
</evidence>
<dbReference type="EMBL" id="BQNB010018046">
    <property type="protein sequence ID" value="GJT70094.1"/>
    <property type="molecule type" value="Genomic_DNA"/>
</dbReference>
<feature type="compositionally biased region" description="Polar residues" evidence="1">
    <location>
        <begin position="240"/>
        <end position="258"/>
    </location>
</feature>
<protein>
    <submittedName>
        <fullName evidence="2">Ribonuclease H-like domain-containing protein</fullName>
    </submittedName>
</protein>
<sequence>MSVHGYTDDEYEPDDQVTLMSRLDMKGKNKTSFTDGSCKRSNTNEVLGRQRDKVNVVVLGWTLNSISEEFFLGLDDSYMQIRSNVLSRELLPDVRNMLSSLVVLVPPKARLIIDPGANQHLTYTDKFLVNFIDISKLKIKVSHHNGTEAIITKVARDIKFVIAFDESHCYFLPQDFREMKVLGIENWHCRLGHPSDQVMIALKNDITDVVSAPSDTNQDFTHVNFFNDFLSEDPDVPSDDNISYASSQSEGSNPSHPDSPTFDHFEDDLGHYHGSNGSTDEGEMVATSIEHLCSSEGIAHNIPSPNVAKQVFQPLRRYNRVTVLPKKYNDYVMPFKVKFGHEKFVIYKNLSSETFYFVTELNKNVEPKTFWEASEDQHWVEAMNNEMNALYNNNNTWEITELPKGRNAIGSKWDFKIKFKFMVKLKDIKQD</sequence>
<evidence type="ECO:0000313" key="2">
    <source>
        <dbReference type="EMBL" id="GJT70094.1"/>
    </source>
</evidence>
<feature type="compositionally biased region" description="Basic and acidic residues" evidence="1">
    <location>
        <begin position="261"/>
        <end position="271"/>
    </location>
</feature>
<proteinExistence type="predicted"/>
<comment type="caution">
    <text evidence="2">The sequence shown here is derived from an EMBL/GenBank/DDBJ whole genome shotgun (WGS) entry which is preliminary data.</text>
</comment>
<name>A0ABQ5G3U3_9ASTR</name>